<dbReference type="Proteomes" id="UP000013063">
    <property type="component" value="Unassembled WGS sequence"/>
</dbReference>
<evidence type="ECO:0000256" key="1">
    <source>
        <dbReference type="SAM" id="MobiDB-lite"/>
    </source>
</evidence>
<dbReference type="Pfam" id="PF07394">
    <property type="entry name" value="DUF1501"/>
    <property type="match status" value="1"/>
</dbReference>
<gene>
    <name evidence="2" type="ORF">OR37_01178</name>
</gene>
<dbReference type="OrthoDB" id="9779968at2"/>
<dbReference type="eggNOG" id="COG4102">
    <property type="taxonomic scope" value="Bacteria"/>
</dbReference>
<dbReference type="STRING" id="1292034.OR37_01178"/>
<evidence type="ECO:0008006" key="4">
    <source>
        <dbReference type="Google" id="ProtNLM"/>
    </source>
</evidence>
<feature type="region of interest" description="Disordered" evidence="1">
    <location>
        <begin position="232"/>
        <end position="263"/>
    </location>
</feature>
<feature type="compositionally biased region" description="Polar residues" evidence="1">
    <location>
        <begin position="244"/>
        <end position="253"/>
    </location>
</feature>
<name>R0EBX9_CAUVI</name>
<dbReference type="PANTHER" id="PTHR43737:SF1">
    <property type="entry name" value="DUF1501 DOMAIN-CONTAINING PROTEIN"/>
    <property type="match status" value="1"/>
</dbReference>
<dbReference type="AlphaFoldDB" id="R0EBX9"/>
<keyword evidence="3" id="KW-1185">Reference proteome</keyword>
<reference evidence="2 3" key="1">
    <citation type="journal article" date="2013" name="Genome Announc.">
        <title>Draft Genome Sequence for Caulobacter sp. Strain OR37, a Bacterium Tolerant to Heavy Metals.</title>
        <authorList>
            <person name="Utturkar S.M."/>
            <person name="Bollmann A."/>
            <person name="Brzoska R.M."/>
            <person name="Klingeman D.M."/>
            <person name="Epstein S.E."/>
            <person name="Palumbo A.V."/>
            <person name="Brown S.D."/>
        </authorList>
    </citation>
    <scope>NUCLEOTIDE SEQUENCE [LARGE SCALE GENOMIC DNA]</scope>
    <source>
        <strain evidence="2 3">OR37</strain>
    </source>
</reference>
<dbReference type="PANTHER" id="PTHR43737">
    <property type="entry name" value="BLL7424 PROTEIN"/>
    <property type="match status" value="1"/>
</dbReference>
<proteinExistence type="predicted"/>
<protein>
    <recommendedName>
        <fullName evidence="4">DUF1501 domain-containing protein</fullName>
    </recommendedName>
</protein>
<dbReference type="RefSeq" id="WP_004616851.1">
    <property type="nucleotide sequence ID" value="NZ_APMP01000004.1"/>
</dbReference>
<evidence type="ECO:0000313" key="2">
    <source>
        <dbReference type="EMBL" id="ENZ82983.1"/>
    </source>
</evidence>
<dbReference type="EMBL" id="APMP01000004">
    <property type="protein sequence ID" value="ENZ82983.1"/>
    <property type="molecule type" value="Genomic_DNA"/>
</dbReference>
<sequence precursor="true">MTAQINRRSLLSLGVGLGISVNFLGSQAFAASEGGLARKKLVVIICRGGMDGLSVSPPVGDPDYARLRGSIAMRRDEVLMLDDTFGLHPELQAVHALALKGEARIAPAIASPDRARSHFEAQDVLETGAAHVYGTETGWLNRTLESLAPIRRVEGLSVGSTAPLILRGKVQAASWSPGKLVDETARLPTLLQDLYKNDPMLGPAFARGLETEAMAQTAMTAMAASPAMNMAAASTPSMTPPGTPQMTMASQATAGDKQNKAGGDAARKLGATLGGFMIQAGGPQIAAVSLDGFDTHAGQPGQIATRLSYVDAVLDGLHQGLGPEWKNTLVIAVTEFGRTARVNGTGGTDHGTASTGLVLGGALKRGGIIGDWPTLSEKALFENRDTAPTLDMRGLFKGALADHMGVDRAILDSKVFPDSAGVRPLTGLV</sequence>
<dbReference type="InterPro" id="IPR010869">
    <property type="entry name" value="DUF1501"/>
</dbReference>
<evidence type="ECO:0000313" key="3">
    <source>
        <dbReference type="Proteomes" id="UP000013063"/>
    </source>
</evidence>
<accession>R0EBX9</accession>
<dbReference type="PATRIC" id="fig|1292034.3.peg.1169"/>
<comment type="caution">
    <text evidence="2">The sequence shown here is derived from an EMBL/GenBank/DDBJ whole genome shotgun (WGS) entry which is preliminary data.</text>
</comment>
<organism evidence="2 3">
    <name type="scientific">Caulobacter vibrioides OR37</name>
    <dbReference type="NCBI Taxonomy" id="1292034"/>
    <lineage>
        <taxon>Bacteria</taxon>
        <taxon>Pseudomonadati</taxon>
        <taxon>Pseudomonadota</taxon>
        <taxon>Alphaproteobacteria</taxon>
        <taxon>Caulobacterales</taxon>
        <taxon>Caulobacteraceae</taxon>
        <taxon>Caulobacter</taxon>
    </lineage>
</organism>